<dbReference type="FunFam" id="3.30.479.30:FF:000004">
    <property type="entry name" value="Putative membrane protease family, stomatin"/>
    <property type="match status" value="1"/>
</dbReference>
<keyword evidence="4" id="KW-1133">Transmembrane helix</keyword>
<dbReference type="InterPro" id="IPR050710">
    <property type="entry name" value="Band7/mec-2_domain"/>
</dbReference>
<organism evidence="8 9">
    <name type="scientific">Geodermatophilus nigrescens</name>
    <dbReference type="NCBI Taxonomy" id="1070870"/>
    <lineage>
        <taxon>Bacteria</taxon>
        <taxon>Bacillati</taxon>
        <taxon>Actinomycetota</taxon>
        <taxon>Actinomycetes</taxon>
        <taxon>Geodermatophilales</taxon>
        <taxon>Geodermatophilaceae</taxon>
        <taxon>Geodermatophilus</taxon>
    </lineage>
</organism>
<dbReference type="InterPro" id="IPR001972">
    <property type="entry name" value="Stomatin_HflK_fam"/>
</dbReference>
<dbReference type="InterPro" id="IPR001107">
    <property type="entry name" value="Band_7"/>
</dbReference>
<comment type="similarity">
    <text evidence="2">Belongs to the band 7/mec-2 family.</text>
</comment>
<comment type="subcellular location">
    <subcellularLocation>
        <location evidence="1">Membrane</location>
        <topology evidence="1">Single-pass membrane protein</topology>
    </subcellularLocation>
</comment>
<dbReference type="EMBL" id="FQVX01000002">
    <property type="protein sequence ID" value="SHG33568.1"/>
    <property type="molecule type" value="Genomic_DNA"/>
</dbReference>
<keyword evidence="5" id="KW-0472">Membrane</keyword>
<sequence>MSAALIVLVVAVVLFVLVAAKSVTIVPQAQAKVVERLGRYSRTLSPGLSLLVPFVDRVRATIDLREQVVSFPPQPVITADNLQVGIDTVVYFQVTDPRLAVYGIANYITGMEQLTTTTLRNVVGGLNLEGALTGRDGINSQLREVLDGTTGPWGLRVARVEIKAIDPPPSIQDSMEKQMRADRDKRAIILQAEGARQSAITTAEGEKASAILSAEGRKQAAILEAEAERQSRILRAEGDRAALYLQAQGQAKSIETVFQAIHDGKPDQGLLAYQYLQTLPRIAQGDANKMWIVPSEFTKALEGLSRLGGGDGESRSFLDVPPSGDGTPAAPMDTSGWFESSLPPAAEQPEARIEMSSIADAGPAVPSPQLPPTTDLARAAENGMARRDEEPPA</sequence>
<dbReference type="SMART" id="SM00244">
    <property type="entry name" value="PHB"/>
    <property type="match status" value="1"/>
</dbReference>
<evidence type="ECO:0000256" key="1">
    <source>
        <dbReference type="ARBA" id="ARBA00004167"/>
    </source>
</evidence>
<keyword evidence="3" id="KW-0812">Transmembrane</keyword>
<evidence type="ECO:0000313" key="9">
    <source>
        <dbReference type="Proteomes" id="UP000184471"/>
    </source>
</evidence>
<evidence type="ECO:0000259" key="7">
    <source>
        <dbReference type="SMART" id="SM00244"/>
    </source>
</evidence>
<dbReference type="PANTHER" id="PTHR43327:SF10">
    <property type="entry name" value="STOMATIN-LIKE PROTEIN 2, MITOCHONDRIAL"/>
    <property type="match status" value="1"/>
</dbReference>
<proteinExistence type="inferred from homology"/>
<dbReference type="SUPFAM" id="SSF117892">
    <property type="entry name" value="Band 7/SPFH domain"/>
    <property type="match status" value="1"/>
</dbReference>
<gene>
    <name evidence="8" type="ORF">SAMN05444351_2281</name>
</gene>
<evidence type="ECO:0000256" key="4">
    <source>
        <dbReference type="ARBA" id="ARBA00022989"/>
    </source>
</evidence>
<protein>
    <submittedName>
        <fullName evidence="8">SPFH domain, Band 7 family protein</fullName>
    </submittedName>
</protein>
<dbReference type="InterPro" id="IPR036013">
    <property type="entry name" value="Band_7/SPFH_dom_sf"/>
</dbReference>
<dbReference type="CDD" id="cd08829">
    <property type="entry name" value="SPFH_paraslipin"/>
    <property type="match status" value="1"/>
</dbReference>
<dbReference type="GO" id="GO:0098552">
    <property type="term" value="C:side of membrane"/>
    <property type="evidence" value="ECO:0007669"/>
    <property type="project" value="UniProtKB-ARBA"/>
</dbReference>
<dbReference type="GO" id="GO:0005886">
    <property type="term" value="C:plasma membrane"/>
    <property type="evidence" value="ECO:0007669"/>
    <property type="project" value="UniProtKB-ARBA"/>
</dbReference>
<dbReference type="OrthoDB" id="9809197at2"/>
<reference evidence="8 9" key="1">
    <citation type="submission" date="2016-11" db="EMBL/GenBank/DDBJ databases">
        <authorList>
            <person name="Jaros S."/>
            <person name="Januszkiewicz K."/>
            <person name="Wedrychowicz H."/>
        </authorList>
    </citation>
    <scope>NUCLEOTIDE SEQUENCE [LARGE SCALE GENOMIC DNA]</scope>
    <source>
        <strain evidence="8 9">DSM 45408</strain>
    </source>
</reference>
<dbReference type="STRING" id="1070870.SAMN05444351_2281"/>
<dbReference type="InterPro" id="IPR018080">
    <property type="entry name" value="Band_7/stomatin-like_CS"/>
</dbReference>
<feature type="domain" description="Band 7" evidence="7">
    <location>
        <begin position="21"/>
        <end position="179"/>
    </location>
</feature>
<keyword evidence="9" id="KW-1185">Reference proteome</keyword>
<accession>A0A1M5IYY6</accession>
<name>A0A1M5IYY6_9ACTN</name>
<evidence type="ECO:0000313" key="8">
    <source>
        <dbReference type="EMBL" id="SHG33568.1"/>
    </source>
</evidence>
<dbReference type="Pfam" id="PF01145">
    <property type="entry name" value="Band_7"/>
    <property type="match status" value="1"/>
</dbReference>
<dbReference type="RefSeq" id="WP_073420220.1">
    <property type="nucleotide sequence ID" value="NZ_FQVX01000002.1"/>
</dbReference>
<dbReference type="PRINTS" id="PR00721">
    <property type="entry name" value="STOMATIN"/>
</dbReference>
<dbReference type="Proteomes" id="UP000184471">
    <property type="component" value="Unassembled WGS sequence"/>
</dbReference>
<evidence type="ECO:0000256" key="5">
    <source>
        <dbReference type="ARBA" id="ARBA00023136"/>
    </source>
</evidence>
<evidence type="ECO:0000256" key="6">
    <source>
        <dbReference type="SAM" id="MobiDB-lite"/>
    </source>
</evidence>
<dbReference type="AlphaFoldDB" id="A0A1M5IYY6"/>
<dbReference type="Gene3D" id="3.30.479.30">
    <property type="entry name" value="Band 7 domain"/>
    <property type="match status" value="1"/>
</dbReference>
<evidence type="ECO:0000256" key="2">
    <source>
        <dbReference type="ARBA" id="ARBA00008164"/>
    </source>
</evidence>
<dbReference type="PROSITE" id="PS01270">
    <property type="entry name" value="BAND_7"/>
    <property type="match status" value="1"/>
</dbReference>
<evidence type="ECO:0000256" key="3">
    <source>
        <dbReference type="ARBA" id="ARBA00022692"/>
    </source>
</evidence>
<dbReference type="PANTHER" id="PTHR43327">
    <property type="entry name" value="STOMATIN-LIKE PROTEIN 2, MITOCHONDRIAL"/>
    <property type="match status" value="1"/>
</dbReference>
<feature type="region of interest" description="Disordered" evidence="6">
    <location>
        <begin position="308"/>
        <end position="375"/>
    </location>
</feature>